<dbReference type="Pfam" id="PF02990">
    <property type="entry name" value="EMP70"/>
    <property type="match status" value="1"/>
</dbReference>
<sequence length="104" mass="12048">MDFRADHVPLYANKVGPFHNPSETYRSYDLPFCSPEHVTEKTEALGEEVLNDDRLVDAPYELYFLEEQQSKSLCQKKHVKRRCCKVQTCCCIKGLLLMICLYGV</sequence>
<gene>
    <name evidence="10" type="ORF">GSMUA_242440.1</name>
</gene>
<dbReference type="Gramene" id="Ma09_t23810.1">
    <property type="protein sequence ID" value="Ma09_p23810.1"/>
    <property type="gene ID" value="Ma09_g23810"/>
</dbReference>
<keyword evidence="8" id="KW-0472">Membrane</keyword>
<dbReference type="EMBL" id="HG996474">
    <property type="protein sequence ID" value="CAG1836275.1"/>
    <property type="molecule type" value="Genomic_DNA"/>
</dbReference>
<dbReference type="GO" id="GO:0010008">
    <property type="term" value="C:endosome membrane"/>
    <property type="evidence" value="ECO:0007669"/>
    <property type="project" value="UniProtKB-SubCell"/>
</dbReference>
<protein>
    <recommendedName>
        <fullName evidence="9">Transmembrane 9 superfamily member</fullName>
    </recommendedName>
</protein>
<dbReference type="InterPro" id="IPR004240">
    <property type="entry name" value="EMP70"/>
</dbReference>
<keyword evidence="12" id="KW-1185">Reference proteome</keyword>
<evidence type="ECO:0000256" key="6">
    <source>
        <dbReference type="ARBA" id="ARBA00022753"/>
    </source>
</evidence>
<evidence type="ECO:0000256" key="7">
    <source>
        <dbReference type="ARBA" id="ARBA00022989"/>
    </source>
</evidence>
<dbReference type="PANTHER" id="PTHR10766">
    <property type="entry name" value="TRANSMEMBRANE 9 SUPERFAMILY PROTEIN"/>
    <property type="match status" value="1"/>
</dbReference>
<evidence type="ECO:0000256" key="2">
    <source>
        <dbReference type="ARBA" id="ARBA00004653"/>
    </source>
</evidence>
<comment type="subcellular location">
    <subcellularLocation>
        <location evidence="1">Endosome membrane</location>
        <topology evidence="1">Multi-pass membrane protein</topology>
    </subcellularLocation>
    <subcellularLocation>
        <location evidence="2">Golgi apparatus membrane</location>
        <topology evidence="2">Multi-pass membrane protein</topology>
    </subcellularLocation>
</comment>
<evidence type="ECO:0000313" key="10">
    <source>
        <dbReference type="EMBL" id="CAG1836275.1"/>
    </source>
</evidence>
<evidence type="ECO:0000256" key="8">
    <source>
        <dbReference type="ARBA" id="ARBA00023136"/>
    </source>
</evidence>
<evidence type="ECO:0000256" key="3">
    <source>
        <dbReference type="ARBA" id="ARBA00005227"/>
    </source>
</evidence>
<comment type="similarity">
    <text evidence="3 9">Belongs to the nonaspanin (TM9SF) (TC 9.A.2) family.</text>
</comment>
<dbReference type="InParanoid" id="A0A804KN06"/>
<reference evidence="10" key="1">
    <citation type="submission" date="2021-03" db="EMBL/GenBank/DDBJ databases">
        <authorList>
            <consortium name="Genoscope - CEA"/>
            <person name="William W."/>
        </authorList>
    </citation>
    <scope>NUCLEOTIDE SEQUENCE</scope>
    <source>
        <strain evidence="10">Doubled-haploid Pahang</strain>
    </source>
</reference>
<evidence type="ECO:0000313" key="12">
    <source>
        <dbReference type="Proteomes" id="UP000012960"/>
    </source>
</evidence>
<proteinExistence type="inferred from homology"/>
<evidence type="ECO:0000256" key="4">
    <source>
        <dbReference type="ARBA" id="ARBA00022692"/>
    </source>
</evidence>
<evidence type="ECO:0000256" key="9">
    <source>
        <dbReference type="RuleBase" id="RU363079"/>
    </source>
</evidence>
<organism evidence="11 12">
    <name type="scientific">Musa acuminata subsp. malaccensis</name>
    <name type="common">Wild banana</name>
    <name type="synonym">Musa malaccensis</name>
    <dbReference type="NCBI Taxonomy" id="214687"/>
    <lineage>
        <taxon>Eukaryota</taxon>
        <taxon>Viridiplantae</taxon>
        <taxon>Streptophyta</taxon>
        <taxon>Embryophyta</taxon>
        <taxon>Tracheophyta</taxon>
        <taxon>Spermatophyta</taxon>
        <taxon>Magnoliopsida</taxon>
        <taxon>Liliopsida</taxon>
        <taxon>Zingiberales</taxon>
        <taxon>Musaceae</taxon>
        <taxon>Musa</taxon>
    </lineage>
</organism>
<keyword evidence="7" id="KW-1133">Transmembrane helix</keyword>
<evidence type="ECO:0000313" key="11">
    <source>
        <dbReference type="EnsemblPlants" id="Ma09_p23810.1"/>
    </source>
</evidence>
<dbReference type="AlphaFoldDB" id="A0A804KN06"/>
<dbReference type="EnsemblPlants" id="Ma09_t23810.1">
    <property type="protein sequence ID" value="Ma09_p23810.1"/>
    <property type="gene ID" value="Ma09_g23810"/>
</dbReference>
<dbReference type="PANTHER" id="PTHR10766:SF168">
    <property type="entry name" value="TRANSMEMBRANE 9 SUPERFAMILY MEMBER"/>
    <property type="match status" value="1"/>
</dbReference>
<evidence type="ECO:0000256" key="1">
    <source>
        <dbReference type="ARBA" id="ARBA00004337"/>
    </source>
</evidence>
<evidence type="ECO:0000256" key="5">
    <source>
        <dbReference type="ARBA" id="ARBA00022729"/>
    </source>
</evidence>
<reference evidence="11" key="2">
    <citation type="submission" date="2021-05" db="UniProtKB">
        <authorList>
            <consortium name="EnsemblPlants"/>
        </authorList>
    </citation>
    <scope>IDENTIFICATION</scope>
    <source>
        <strain evidence="11">subsp. malaccensis</strain>
    </source>
</reference>
<keyword evidence="5" id="KW-0732">Signal</keyword>
<keyword evidence="4" id="KW-0812">Transmembrane</keyword>
<accession>A0A804KN06</accession>
<name>A0A804KN06_MUSAM</name>
<dbReference type="GO" id="GO:0000139">
    <property type="term" value="C:Golgi membrane"/>
    <property type="evidence" value="ECO:0007669"/>
    <property type="project" value="UniProtKB-SubCell"/>
</dbReference>
<dbReference type="Proteomes" id="UP000012960">
    <property type="component" value="Unplaced"/>
</dbReference>
<keyword evidence="6" id="KW-0967">Endosome</keyword>